<protein>
    <submittedName>
        <fullName evidence="2">Alpha/beta hydrolase</fullName>
    </submittedName>
</protein>
<keyword evidence="2" id="KW-0378">Hydrolase</keyword>
<gene>
    <name evidence="2" type="ORF">DK182_05425</name>
</gene>
<feature type="domain" description="AB hydrolase-1" evidence="1">
    <location>
        <begin position="26"/>
        <end position="132"/>
    </location>
</feature>
<dbReference type="InterPro" id="IPR029058">
    <property type="entry name" value="AB_hydrolase_fold"/>
</dbReference>
<evidence type="ECO:0000259" key="1">
    <source>
        <dbReference type="Pfam" id="PF00561"/>
    </source>
</evidence>
<evidence type="ECO:0000313" key="3">
    <source>
        <dbReference type="Proteomes" id="UP000245369"/>
    </source>
</evidence>
<dbReference type="RefSeq" id="WP_002961614.1">
    <property type="nucleotide sequence ID" value="NZ_CP029490.1"/>
</dbReference>
<organism evidence="2 3">
    <name type="scientific">Streptococcus sobrinus</name>
    <dbReference type="NCBI Taxonomy" id="1310"/>
    <lineage>
        <taxon>Bacteria</taxon>
        <taxon>Bacillati</taxon>
        <taxon>Bacillota</taxon>
        <taxon>Bacilli</taxon>
        <taxon>Lactobacillales</taxon>
        <taxon>Streptococcaceae</taxon>
        <taxon>Streptococcus</taxon>
    </lineage>
</organism>
<accession>A0ABM6W4V3</accession>
<dbReference type="EMBL" id="CP029490">
    <property type="protein sequence ID" value="AWN20818.1"/>
    <property type="molecule type" value="Genomic_DNA"/>
</dbReference>
<name>A0ABM6W4V3_9STRE</name>
<dbReference type="Gene3D" id="3.40.50.1820">
    <property type="entry name" value="alpha/beta hydrolase"/>
    <property type="match status" value="1"/>
</dbReference>
<dbReference type="Proteomes" id="UP000245369">
    <property type="component" value="Chromosome"/>
</dbReference>
<evidence type="ECO:0000313" key="2">
    <source>
        <dbReference type="EMBL" id="AWN20818.1"/>
    </source>
</evidence>
<dbReference type="PANTHER" id="PTHR43433:SF5">
    <property type="entry name" value="AB HYDROLASE-1 DOMAIN-CONTAINING PROTEIN"/>
    <property type="match status" value="1"/>
</dbReference>
<dbReference type="InterPro" id="IPR050471">
    <property type="entry name" value="AB_hydrolase"/>
</dbReference>
<proteinExistence type="predicted"/>
<sequence length="245" mass="27880">MVEIQERYLTMRDGQKIFIKVAGQGYPIVFLHGNGNSSKYFAGQVQDLAENYQLIMLDSRAHGKSGLGQVHLTFTEMAKDLQEVLDQLGIEQAILIGHSDGANYAMVFEQLYPERVKAILLNSGNLTFWGQKWWLRLGSVLTYLWLSLQVHFKPAVNRRKQRFGLMVRNLPVHFEDLQGVTVPCLVLVGKKDFIRQGHSKKIARHLANAEFLSLEGFGHSISNKDPQVFNQIALDFVQRVLKNDN</sequence>
<dbReference type="PANTHER" id="PTHR43433">
    <property type="entry name" value="HYDROLASE, ALPHA/BETA FOLD FAMILY PROTEIN"/>
    <property type="match status" value="1"/>
</dbReference>
<dbReference type="GeneID" id="93923949"/>
<reference evidence="2 3" key="1">
    <citation type="submission" date="2018-05" db="EMBL/GenBank/DDBJ databases">
        <title>Complete genome sequences of Streptococcus sobrinus.</title>
        <authorList>
            <person name="Sales M."/>
            <person name="Jensen P.A."/>
        </authorList>
    </citation>
    <scope>NUCLEOTIDE SEQUENCE [LARGE SCALE GENOMIC DNA]</scope>
    <source>
        <strain evidence="2 3">SL1</strain>
    </source>
</reference>
<dbReference type="GO" id="GO:0016787">
    <property type="term" value="F:hydrolase activity"/>
    <property type="evidence" value="ECO:0007669"/>
    <property type="project" value="UniProtKB-KW"/>
</dbReference>
<keyword evidence="3" id="KW-1185">Reference proteome</keyword>
<dbReference type="InterPro" id="IPR000073">
    <property type="entry name" value="AB_hydrolase_1"/>
</dbReference>
<dbReference type="Pfam" id="PF00561">
    <property type="entry name" value="Abhydrolase_1"/>
    <property type="match status" value="1"/>
</dbReference>
<dbReference type="SUPFAM" id="SSF53474">
    <property type="entry name" value="alpha/beta-Hydrolases"/>
    <property type="match status" value="1"/>
</dbReference>